<feature type="transmembrane region" description="Helical" evidence="1">
    <location>
        <begin position="12"/>
        <end position="29"/>
    </location>
</feature>
<keyword evidence="3" id="KW-1185">Reference proteome</keyword>
<name>A0ABU1S2B2_9FLAO</name>
<accession>A0ABU1S2B2</accession>
<evidence type="ECO:0000313" key="2">
    <source>
        <dbReference type="EMBL" id="MDR6845166.1"/>
    </source>
</evidence>
<comment type="caution">
    <text evidence="2">The sequence shown here is derived from an EMBL/GenBank/DDBJ whole genome shotgun (WGS) entry which is preliminary data.</text>
</comment>
<dbReference type="EMBL" id="JAVDTX010000004">
    <property type="protein sequence ID" value="MDR6845166.1"/>
    <property type="molecule type" value="Genomic_DNA"/>
</dbReference>
<feature type="transmembrane region" description="Helical" evidence="1">
    <location>
        <begin position="49"/>
        <end position="68"/>
    </location>
</feature>
<dbReference type="Proteomes" id="UP001261871">
    <property type="component" value="Unassembled WGS sequence"/>
</dbReference>
<reference evidence="2 3" key="1">
    <citation type="submission" date="2023-07" db="EMBL/GenBank/DDBJ databases">
        <title>Sorghum-associated microbial communities from plants grown in Nebraska, USA.</title>
        <authorList>
            <person name="Schachtman D."/>
        </authorList>
    </citation>
    <scope>NUCLEOTIDE SEQUENCE [LARGE SCALE GENOMIC DNA]</scope>
    <source>
        <strain evidence="2 3">BE124</strain>
    </source>
</reference>
<evidence type="ECO:0000313" key="3">
    <source>
        <dbReference type="Proteomes" id="UP001261871"/>
    </source>
</evidence>
<dbReference type="RefSeq" id="WP_310006212.1">
    <property type="nucleotide sequence ID" value="NZ_JAVDTX010000004.1"/>
</dbReference>
<keyword evidence="1" id="KW-0472">Membrane</keyword>
<evidence type="ECO:0000256" key="1">
    <source>
        <dbReference type="SAM" id="Phobius"/>
    </source>
</evidence>
<proteinExistence type="predicted"/>
<keyword evidence="1" id="KW-1133">Transmembrane helix</keyword>
<organism evidence="2 3">
    <name type="scientific">Flavobacterium granuli</name>
    <dbReference type="NCBI Taxonomy" id="280093"/>
    <lineage>
        <taxon>Bacteria</taxon>
        <taxon>Pseudomonadati</taxon>
        <taxon>Bacteroidota</taxon>
        <taxon>Flavobacteriia</taxon>
        <taxon>Flavobacteriales</taxon>
        <taxon>Flavobacteriaceae</taxon>
        <taxon>Flavobacterium</taxon>
    </lineage>
</organism>
<keyword evidence="1" id="KW-0812">Transmembrane</keyword>
<protein>
    <submittedName>
        <fullName evidence="2">Uncharacterized protein with PQ loop repeat</fullName>
    </submittedName>
</protein>
<gene>
    <name evidence="2" type="ORF">J2W95_001873</name>
</gene>
<sequence length="158" mass="18300">MESEFKEKQKFTQWWLWLFLIGIGLFQVYGLFQQLVKGENFGDKPMSDLGLILFTILPFGIIILFWYMKLETEIDQKEIRIKFTPLVKKSFKWEDVKSATVLNYKFVGYGIRLFTSYGTVYNTKGNKGLAIELNSGEKILIGTQKGDELAQIIGNHLN</sequence>